<feature type="transmembrane region" description="Helical" evidence="19">
    <location>
        <begin position="205"/>
        <end position="220"/>
    </location>
</feature>
<dbReference type="PROSITE" id="PS00428">
    <property type="entry name" value="FTSW_RODA_SPOVE"/>
    <property type="match status" value="1"/>
</dbReference>
<feature type="transmembrane region" description="Helical" evidence="19">
    <location>
        <begin position="49"/>
        <end position="68"/>
    </location>
</feature>
<evidence type="ECO:0000256" key="6">
    <source>
        <dbReference type="ARBA" id="ARBA00022960"/>
    </source>
</evidence>
<dbReference type="GO" id="GO:0051301">
    <property type="term" value="P:cell division"/>
    <property type="evidence" value="ECO:0007669"/>
    <property type="project" value="UniProtKB-KW"/>
</dbReference>
<reference evidence="20 21" key="1">
    <citation type="submission" date="2018-12" db="EMBL/GenBank/DDBJ databases">
        <authorList>
            <consortium name="Pathogen Informatics"/>
        </authorList>
    </citation>
    <scope>NUCLEOTIDE SEQUENCE [LARGE SCALE GENOMIC DNA]</scope>
    <source>
        <strain evidence="20 21">NCTC10207</strain>
    </source>
</reference>
<feature type="compositionally biased region" description="Low complexity" evidence="18">
    <location>
        <begin position="514"/>
        <end position="523"/>
    </location>
</feature>
<evidence type="ECO:0000256" key="12">
    <source>
        <dbReference type="ARBA" id="ARBA00038053"/>
    </source>
</evidence>
<comment type="catalytic activity">
    <reaction evidence="16">
        <text>[GlcNAc-(1-&gt;4)-Mur2Ac(oyl-L-Ala-gamma-D-Glu-L-Lys-D-Ala-D-Ala)](n)-di-trans,octa-cis-undecaprenyl diphosphate + beta-D-GlcNAc-(1-&gt;4)-Mur2Ac(oyl-L-Ala-gamma-D-Glu-L-Lys-D-Ala-D-Ala)-di-trans,octa-cis-undecaprenyl diphosphate = [GlcNAc-(1-&gt;4)-Mur2Ac(oyl-L-Ala-gamma-D-Glu-L-Lys-D-Ala-D-Ala)](n+1)-di-trans,octa-cis-undecaprenyl diphosphate + di-trans,octa-cis-undecaprenyl diphosphate + H(+)</text>
        <dbReference type="Rhea" id="RHEA:23708"/>
        <dbReference type="Rhea" id="RHEA-COMP:9602"/>
        <dbReference type="Rhea" id="RHEA-COMP:9603"/>
        <dbReference type="ChEBI" id="CHEBI:15378"/>
        <dbReference type="ChEBI" id="CHEBI:58405"/>
        <dbReference type="ChEBI" id="CHEBI:60033"/>
        <dbReference type="ChEBI" id="CHEBI:78435"/>
        <dbReference type="EC" id="2.4.99.28"/>
    </reaction>
</comment>
<comment type="subcellular location">
    <subcellularLocation>
        <location evidence="1">Membrane</location>
        <topology evidence="1">Multi-pass membrane protein</topology>
    </subcellularLocation>
</comment>
<evidence type="ECO:0000256" key="13">
    <source>
        <dbReference type="ARBA" id="ARBA00041185"/>
    </source>
</evidence>
<comment type="pathway">
    <text evidence="2">Cell wall biogenesis; peptidoglycan biosynthesis.</text>
</comment>
<proteinExistence type="inferred from homology"/>
<evidence type="ECO:0000313" key="20">
    <source>
        <dbReference type="EMBL" id="VEI22708.1"/>
    </source>
</evidence>
<evidence type="ECO:0000256" key="8">
    <source>
        <dbReference type="ARBA" id="ARBA00022989"/>
    </source>
</evidence>
<comment type="function">
    <text evidence="17">Peptidoglycan polymerase that is essential for cell division.</text>
</comment>
<dbReference type="GO" id="GO:0005886">
    <property type="term" value="C:plasma membrane"/>
    <property type="evidence" value="ECO:0007669"/>
    <property type="project" value="TreeGrafter"/>
</dbReference>
<accession>A0A7Z9A2A6</accession>
<evidence type="ECO:0000256" key="7">
    <source>
        <dbReference type="ARBA" id="ARBA00022984"/>
    </source>
</evidence>
<comment type="similarity">
    <text evidence="12">Belongs to the SEDS family. FtsW subfamily.</text>
</comment>
<feature type="compositionally biased region" description="Polar residues" evidence="18">
    <location>
        <begin position="535"/>
        <end position="544"/>
    </location>
</feature>
<feature type="compositionally biased region" description="Polar residues" evidence="18">
    <location>
        <begin position="704"/>
        <end position="721"/>
    </location>
</feature>
<dbReference type="InterPro" id="IPR001182">
    <property type="entry name" value="FtsW/RodA"/>
</dbReference>
<keyword evidence="7" id="KW-0573">Peptidoglycan synthesis</keyword>
<evidence type="ECO:0000256" key="18">
    <source>
        <dbReference type="SAM" id="MobiDB-lite"/>
    </source>
</evidence>
<feature type="transmembrane region" description="Helical" evidence="19">
    <location>
        <begin position="300"/>
        <end position="327"/>
    </location>
</feature>
<sequence length="721" mass="78546">MSGASGKTQNTAADHRKTRRVWRDGVLARRYASAYARISRAELSYVSRLILLVSVSLTFFGCIMVLSASSVRMISQGMSPFNQGERQLQYAVGGLALMLVVGFLPVGWYRRRWVLNTAVVLGILLQVAVLVVGVEVGGNRNWIVLGPVQLQPSELSKPILIMWMALMLARQGDVSKNSWRALLPALFGFLPLVGTIMLGRDLGTAIVYGVIFMGMLWLAGTRNRTMWVLVGFALVLAIFAVVMSENRIQRVFGAAGVCDGATCDQSNAGKVALATGGLWGVGLGQSRQKYNYLPEAHNDYIFAIIGEELGLVGTLAVVLLYLGLIYCSVTIMVRTSDRFVRLAAGGITVWITAQALINMGMVTGVLPVIGVPLPFISYGGSSLLASMFAAGLLFAFSRQAPVYPLRRDPNRNLSPREIRRENEDWQRRLVLGQAVAEENRRMVQAGGALGLDVWHWRSQLRDAIHGLLVWLGLSSEQRARAHQRRVQQRELAAREAQKQQAAERERELLERQRLQQAQKQQAQRAERTATRRPSAATSGQQRPTAQARPAKQSQAADRIRGERQRPESKRPAATVSGGGAARPRTASEQRPGAARTKTQGTAKQGAPRRQDAQRTVARGSQTQGRNRTQGKTQPQAARTRRPQRTGSLPEGLRPLHGGAPKNAASKPRHGSGETPRGSGSAAAGQRRTVRQGSSPQKRGGSPGGSQNTGQSAQGNRSNPRR</sequence>
<evidence type="ECO:0000256" key="4">
    <source>
        <dbReference type="ARBA" id="ARBA00022679"/>
    </source>
</evidence>
<feature type="transmembrane region" description="Helical" evidence="19">
    <location>
        <begin position="375"/>
        <end position="396"/>
    </location>
</feature>
<keyword evidence="20" id="KW-0131">Cell cycle</keyword>
<organism evidence="20 21">
    <name type="scientific">Rothia aeria</name>
    <dbReference type="NCBI Taxonomy" id="172042"/>
    <lineage>
        <taxon>Bacteria</taxon>
        <taxon>Bacillati</taxon>
        <taxon>Actinomycetota</taxon>
        <taxon>Actinomycetes</taxon>
        <taxon>Micrococcales</taxon>
        <taxon>Micrococcaceae</taxon>
        <taxon>Rothia</taxon>
    </lineage>
</organism>
<feature type="transmembrane region" description="Helical" evidence="19">
    <location>
        <begin position="227"/>
        <end position="244"/>
    </location>
</feature>
<protein>
    <recommendedName>
        <fullName evidence="13">Probable peptidoglycan glycosyltransferase FtsW</fullName>
        <ecNumber evidence="15">2.4.99.28</ecNumber>
    </recommendedName>
    <alternativeName>
        <fullName evidence="14">Cell division protein FtsW</fullName>
    </alternativeName>
    <alternativeName>
        <fullName evidence="11">Cell wall polymerase</fullName>
    </alternativeName>
    <alternativeName>
        <fullName evidence="10">Peptidoglycan polymerase</fullName>
    </alternativeName>
</protein>
<keyword evidence="3" id="KW-0328">Glycosyltransferase</keyword>
<dbReference type="GO" id="GO:0015648">
    <property type="term" value="F:lipid-linked peptidoglycan transporter activity"/>
    <property type="evidence" value="ECO:0007669"/>
    <property type="project" value="TreeGrafter"/>
</dbReference>
<dbReference type="AlphaFoldDB" id="A0A7Z9A2A6"/>
<dbReference type="RefSeq" id="WP_186335922.1">
    <property type="nucleotide sequence ID" value="NZ_LR134479.1"/>
</dbReference>
<keyword evidence="8 19" id="KW-1133">Transmembrane helix</keyword>
<keyword evidence="9 19" id="KW-0472">Membrane</keyword>
<evidence type="ECO:0000256" key="17">
    <source>
        <dbReference type="ARBA" id="ARBA00049966"/>
    </source>
</evidence>
<feature type="compositionally biased region" description="Basic and acidic residues" evidence="18">
    <location>
        <begin position="496"/>
        <end position="513"/>
    </location>
</feature>
<dbReference type="PANTHER" id="PTHR30474">
    <property type="entry name" value="CELL CYCLE PROTEIN"/>
    <property type="match status" value="1"/>
</dbReference>
<evidence type="ECO:0000313" key="21">
    <source>
        <dbReference type="Proteomes" id="UP000282386"/>
    </source>
</evidence>
<dbReference type="EC" id="2.4.99.28" evidence="15"/>
<evidence type="ECO:0000256" key="19">
    <source>
        <dbReference type="SAM" id="Phobius"/>
    </source>
</evidence>
<feature type="transmembrane region" description="Helical" evidence="19">
    <location>
        <begin position="88"/>
        <end position="106"/>
    </location>
</feature>
<gene>
    <name evidence="20" type="primary">ftsW_1</name>
    <name evidence="20" type="ORF">NCTC10207_00793</name>
</gene>
<dbReference type="EMBL" id="LR134479">
    <property type="protein sequence ID" value="VEI22708.1"/>
    <property type="molecule type" value="Genomic_DNA"/>
</dbReference>
<feature type="compositionally biased region" description="Polar residues" evidence="18">
    <location>
        <begin position="618"/>
        <end position="631"/>
    </location>
</feature>
<dbReference type="GO" id="GO:0008360">
    <property type="term" value="P:regulation of cell shape"/>
    <property type="evidence" value="ECO:0007669"/>
    <property type="project" value="UniProtKB-KW"/>
</dbReference>
<dbReference type="InterPro" id="IPR018365">
    <property type="entry name" value="Cell_cycle_FtsW-rel_CS"/>
</dbReference>
<evidence type="ECO:0000256" key="15">
    <source>
        <dbReference type="ARBA" id="ARBA00044770"/>
    </source>
</evidence>
<dbReference type="Proteomes" id="UP000282386">
    <property type="component" value="Chromosome"/>
</dbReference>
<keyword evidence="5 19" id="KW-0812">Transmembrane</keyword>
<evidence type="ECO:0000256" key="5">
    <source>
        <dbReference type="ARBA" id="ARBA00022692"/>
    </source>
</evidence>
<feature type="region of interest" description="Disordered" evidence="18">
    <location>
        <begin position="496"/>
        <end position="721"/>
    </location>
</feature>
<feature type="transmembrane region" description="Helical" evidence="19">
    <location>
        <begin position="339"/>
        <end position="369"/>
    </location>
</feature>
<dbReference type="GO" id="GO:0009252">
    <property type="term" value="P:peptidoglycan biosynthetic process"/>
    <property type="evidence" value="ECO:0007669"/>
    <property type="project" value="UniProtKB-KW"/>
</dbReference>
<feature type="compositionally biased region" description="Basic and acidic residues" evidence="18">
    <location>
        <begin position="557"/>
        <end position="570"/>
    </location>
</feature>
<keyword evidence="6" id="KW-0133">Cell shape</keyword>
<evidence type="ECO:0000256" key="11">
    <source>
        <dbReference type="ARBA" id="ARBA00033270"/>
    </source>
</evidence>
<evidence type="ECO:0000256" key="14">
    <source>
        <dbReference type="ARBA" id="ARBA00041418"/>
    </source>
</evidence>
<keyword evidence="4" id="KW-0808">Transferase</keyword>
<dbReference type="Pfam" id="PF01098">
    <property type="entry name" value="FTSW_RODA_SPOVE"/>
    <property type="match status" value="1"/>
</dbReference>
<evidence type="ECO:0000256" key="1">
    <source>
        <dbReference type="ARBA" id="ARBA00004141"/>
    </source>
</evidence>
<dbReference type="PANTHER" id="PTHR30474:SF2">
    <property type="entry name" value="PEPTIDOGLYCAN GLYCOSYLTRANSFERASE FTSW-RELATED"/>
    <property type="match status" value="1"/>
</dbReference>
<name>A0A7Z9A2A6_9MICC</name>
<evidence type="ECO:0000256" key="10">
    <source>
        <dbReference type="ARBA" id="ARBA00032370"/>
    </source>
</evidence>
<dbReference type="GO" id="GO:0008955">
    <property type="term" value="F:peptidoglycan glycosyltransferase activity"/>
    <property type="evidence" value="ECO:0007669"/>
    <property type="project" value="UniProtKB-EC"/>
</dbReference>
<evidence type="ECO:0000256" key="9">
    <source>
        <dbReference type="ARBA" id="ARBA00023136"/>
    </source>
</evidence>
<evidence type="ECO:0000256" key="3">
    <source>
        <dbReference type="ARBA" id="ARBA00022676"/>
    </source>
</evidence>
<evidence type="ECO:0000256" key="2">
    <source>
        <dbReference type="ARBA" id="ARBA00004752"/>
    </source>
</evidence>
<keyword evidence="20" id="KW-0132">Cell division</keyword>
<feature type="transmembrane region" description="Helical" evidence="19">
    <location>
        <begin position="113"/>
        <end position="134"/>
    </location>
</feature>
<evidence type="ECO:0000256" key="16">
    <source>
        <dbReference type="ARBA" id="ARBA00049902"/>
    </source>
</evidence>
<dbReference type="GO" id="GO:0032153">
    <property type="term" value="C:cell division site"/>
    <property type="evidence" value="ECO:0007669"/>
    <property type="project" value="TreeGrafter"/>
</dbReference>